<feature type="domain" description="Reverse transcriptase" evidence="1">
    <location>
        <begin position="1"/>
        <end position="120"/>
    </location>
</feature>
<dbReference type="CTD" id="20202290"/>
<evidence type="ECO:0000313" key="3">
    <source>
        <dbReference type="EnsemblMetazoa" id="HelroP168275"/>
    </source>
</evidence>
<dbReference type="HOGENOM" id="CLU_2052126_0_0_1"/>
<reference evidence="4" key="1">
    <citation type="submission" date="2012-12" db="EMBL/GenBank/DDBJ databases">
        <authorList>
            <person name="Hellsten U."/>
            <person name="Grimwood J."/>
            <person name="Chapman J.A."/>
            <person name="Shapiro H."/>
            <person name="Aerts A."/>
            <person name="Otillar R.P."/>
            <person name="Terry A.Y."/>
            <person name="Boore J.L."/>
            <person name="Simakov O."/>
            <person name="Marletaz F."/>
            <person name="Cho S.-J."/>
            <person name="Edsinger-Gonzales E."/>
            <person name="Havlak P."/>
            <person name="Kuo D.-H."/>
            <person name="Larsson T."/>
            <person name="Lv J."/>
            <person name="Arendt D."/>
            <person name="Savage R."/>
            <person name="Osoegawa K."/>
            <person name="de Jong P."/>
            <person name="Lindberg D.R."/>
            <person name="Seaver E.C."/>
            <person name="Weisblat D.A."/>
            <person name="Putnam N.H."/>
            <person name="Grigoriev I.V."/>
            <person name="Rokhsar D.S."/>
        </authorList>
    </citation>
    <scope>NUCLEOTIDE SEQUENCE</scope>
</reference>
<dbReference type="STRING" id="6412.T1F0E0"/>
<dbReference type="RefSeq" id="XP_009012404.1">
    <property type="nucleotide sequence ID" value="XM_009014156.1"/>
</dbReference>
<dbReference type="EnsemblMetazoa" id="HelroT168275">
    <property type="protein sequence ID" value="HelroP168275"/>
    <property type="gene ID" value="HelroG168275"/>
</dbReference>
<evidence type="ECO:0000259" key="1">
    <source>
        <dbReference type="PROSITE" id="PS50878"/>
    </source>
</evidence>
<keyword evidence="4" id="KW-1185">Reference proteome</keyword>
<protein>
    <recommendedName>
        <fullName evidence="1">Reverse transcriptase domain-containing protein</fullName>
    </recommendedName>
</protein>
<dbReference type="InParanoid" id="T1F0E0"/>
<name>T1F0E0_HELRO</name>
<accession>T1F0E0</accession>
<evidence type="ECO:0000313" key="4">
    <source>
        <dbReference type="Proteomes" id="UP000015101"/>
    </source>
</evidence>
<dbReference type="AlphaFoldDB" id="T1F0E0"/>
<reference evidence="2 4" key="2">
    <citation type="journal article" date="2013" name="Nature">
        <title>Insights into bilaterian evolution from three spiralian genomes.</title>
        <authorList>
            <person name="Simakov O."/>
            <person name="Marletaz F."/>
            <person name="Cho S.J."/>
            <person name="Edsinger-Gonzales E."/>
            <person name="Havlak P."/>
            <person name="Hellsten U."/>
            <person name="Kuo D.H."/>
            <person name="Larsson T."/>
            <person name="Lv J."/>
            <person name="Arendt D."/>
            <person name="Savage R."/>
            <person name="Osoegawa K."/>
            <person name="de Jong P."/>
            <person name="Grimwood J."/>
            <person name="Chapman J.A."/>
            <person name="Shapiro H."/>
            <person name="Aerts A."/>
            <person name="Otillar R.P."/>
            <person name="Terry A.Y."/>
            <person name="Boore J.L."/>
            <person name="Grigoriev I.V."/>
            <person name="Lindberg D.R."/>
            <person name="Seaver E.C."/>
            <person name="Weisblat D.A."/>
            <person name="Putnam N.H."/>
            <person name="Rokhsar D.S."/>
        </authorList>
    </citation>
    <scope>NUCLEOTIDE SEQUENCE</scope>
</reference>
<dbReference type="EMBL" id="AMQM01002932">
    <property type="status" value="NOT_ANNOTATED_CDS"/>
    <property type="molecule type" value="Genomic_DNA"/>
</dbReference>
<dbReference type="OrthoDB" id="6115992at2759"/>
<sequence length="120" mass="13675">MITVEELKYAIDTSNNSTPGPDKITYNMIKHLPNTSLVSAILFTNNKMLPFFFDVEKAYDKAWRYGILRDLFRAGLKEQEMEMGIPQGSILSVTLFCLKINGLCNIIPPDMLGCLYSLYR</sequence>
<evidence type="ECO:0000313" key="2">
    <source>
        <dbReference type="EMBL" id="ESO09311.1"/>
    </source>
</evidence>
<reference evidence="3" key="3">
    <citation type="submission" date="2015-06" db="UniProtKB">
        <authorList>
            <consortium name="EnsemblMetazoa"/>
        </authorList>
    </citation>
    <scope>IDENTIFICATION</scope>
</reference>
<gene>
    <name evidence="3" type="primary">20202290</name>
    <name evidence="2" type="ORF">HELRODRAFT_168275</name>
</gene>
<proteinExistence type="predicted"/>
<dbReference type="PROSITE" id="PS50878">
    <property type="entry name" value="RT_POL"/>
    <property type="match status" value="1"/>
</dbReference>
<dbReference type="Proteomes" id="UP000015101">
    <property type="component" value="Unassembled WGS sequence"/>
</dbReference>
<dbReference type="EMBL" id="KB095959">
    <property type="protein sequence ID" value="ESO09311.1"/>
    <property type="molecule type" value="Genomic_DNA"/>
</dbReference>
<dbReference type="GeneID" id="20202290"/>
<dbReference type="InterPro" id="IPR000477">
    <property type="entry name" value="RT_dom"/>
</dbReference>
<organism evidence="3 4">
    <name type="scientific">Helobdella robusta</name>
    <name type="common">Californian leech</name>
    <dbReference type="NCBI Taxonomy" id="6412"/>
    <lineage>
        <taxon>Eukaryota</taxon>
        <taxon>Metazoa</taxon>
        <taxon>Spiralia</taxon>
        <taxon>Lophotrochozoa</taxon>
        <taxon>Annelida</taxon>
        <taxon>Clitellata</taxon>
        <taxon>Hirudinea</taxon>
        <taxon>Rhynchobdellida</taxon>
        <taxon>Glossiphoniidae</taxon>
        <taxon>Helobdella</taxon>
    </lineage>
</organism>
<dbReference type="KEGG" id="hro:HELRODRAFT_168275"/>